<dbReference type="OrthoDB" id="42863at2759"/>
<feature type="region of interest" description="Disordered" evidence="1">
    <location>
        <begin position="189"/>
        <end position="214"/>
    </location>
</feature>
<dbReference type="AlphaFoldDB" id="A0A448YXM3"/>
<dbReference type="InterPro" id="IPR036514">
    <property type="entry name" value="SGNH_hydro_sf"/>
</dbReference>
<gene>
    <name evidence="2" type="ORF">PSNMU_V1.4_AUG-EV-PASAV3_0012040</name>
</gene>
<dbReference type="EMBL" id="CAACVS010000030">
    <property type="protein sequence ID" value="VEU34494.1"/>
    <property type="molecule type" value="Genomic_DNA"/>
</dbReference>
<name>A0A448YXM3_9STRA</name>
<accession>A0A448YXM3</accession>
<reference evidence="2 3" key="1">
    <citation type="submission" date="2019-01" db="EMBL/GenBank/DDBJ databases">
        <authorList>
            <person name="Ferrante I. M."/>
        </authorList>
    </citation>
    <scope>NUCLEOTIDE SEQUENCE [LARGE SCALE GENOMIC DNA]</scope>
    <source>
        <strain evidence="2 3">B856</strain>
    </source>
</reference>
<evidence type="ECO:0000313" key="3">
    <source>
        <dbReference type="Proteomes" id="UP000291116"/>
    </source>
</evidence>
<dbReference type="Proteomes" id="UP000291116">
    <property type="component" value="Unassembled WGS sequence"/>
</dbReference>
<proteinExistence type="predicted"/>
<organism evidence="2 3">
    <name type="scientific">Pseudo-nitzschia multistriata</name>
    <dbReference type="NCBI Taxonomy" id="183589"/>
    <lineage>
        <taxon>Eukaryota</taxon>
        <taxon>Sar</taxon>
        <taxon>Stramenopiles</taxon>
        <taxon>Ochrophyta</taxon>
        <taxon>Bacillariophyta</taxon>
        <taxon>Bacillariophyceae</taxon>
        <taxon>Bacillariophycidae</taxon>
        <taxon>Bacillariales</taxon>
        <taxon>Bacillariaceae</taxon>
        <taxon>Pseudo-nitzschia</taxon>
    </lineage>
</organism>
<evidence type="ECO:0000256" key="1">
    <source>
        <dbReference type="SAM" id="MobiDB-lite"/>
    </source>
</evidence>
<protein>
    <submittedName>
        <fullName evidence="2">Uncharacterized protein</fullName>
    </submittedName>
</protein>
<keyword evidence="3" id="KW-1185">Reference proteome</keyword>
<evidence type="ECO:0000313" key="2">
    <source>
        <dbReference type="EMBL" id="VEU34494.1"/>
    </source>
</evidence>
<sequence length="418" mass="46381">MLPFVPEPTTKWTLAALVVSSSLLLLALDGGLRGMRPRTLSVAFVGNSFTFVNDLPRVLEAMAGEDTVGRAEAGMEQDSCLHGGLSVTSLLERGNGMYAFWGNGNSYDDDGNKNNNEFSSNDDGSAGGFPDYGACTVSQLLLGYDEAIVSNDDDDENNNFEEYYTNDGLNPCFRDADYRAYSASLRSARKNPYGNKNNKNNNNNDDDENGATPPRWDYVVINDQSMYPAVDSKRAKSASALQYAYAPMLNASGAVPVLYQTWAYWRNDTDTVMDGLVDVPTFAKRLAEGYEYYAGVLGGELPARKRPRIAPVGNAFLVLWEENISFWNRLFGEDLYHPSPHGTYLAACVVYATIYGRMPPASTRFTTELFARSRSMQLSGEEQPLPTEEEALYLRWIAKRVALEGFVPRSLRTNRTRT</sequence>
<dbReference type="Gene3D" id="3.40.50.1110">
    <property type="entry name" value="SGNH hydrolase"/>
    <property type="match status" value="1"/>
</dbReference>